<accession>A0A2H3G9M6</accession>
<feature type="region of interest" description="Disordered" evidence="1">
    <location>
        <begin position="58"/>
        <end position="95"/>
    </location>
</feature>
<comment type="caution">
    <text evidence="2">The sequence shown here is derived from an EMBL/GenBank/DDBJ whole genome shotgun (WGS) entry which is preliminary data.</text>
</comment>
<evidence type="ECO:0000313" key="2">
    <source>
        <dbReference type="EMBL" id="PCD23724.1"/>
    </source>
</evidence>
<dbReference type="EMBL" id="MABQ02000011">
    <property type="protein sequence ID" value="PCD23724.1"/>
    <property type="molecule type" value="Genomic_DNA"/>
</dbReference>
<reference evidence="2 3" key="1">
    <citation type="journal article" date="2016" name="Environ. Microbiol.">
        <title>Effector profiles distinguish formae speciales of Fusarium oxysporum.</title>
        <authorList>
            <person name="van Dam P."/>
            <person name="Fokkens L."/>
            <person name="Schmidt S.M."/>
            <person name="Linmans J.H."/>
            <person name="Kistler H.C."/>
            <person name="Ma L.J."/>
            <person name="Rep M."/>
        </authorList>
    </citation>
    <scope>NUCLEOTIDE SEQUENCE [LARGE SCALE GENOMIC DNA]</scope>
    <source>
        <strain evidence="2 3">Forc016</strain>
    </source>
</reference>
<gene>
    <name evidence="2" type="ORF">AU210_015241</name>
</gene>
<proteinExistence type="predicted"/>
<sequence length="110" mass="12680">MERLAVDRRVEEERRTAEALLAFEAQVAAEERQGLEKSMFSPTRSVNTEPYQPRLEALLDTSSSTVPDDDSEIDGQYEERDAIEHGEDPRRDYNSRTYLWKLGSENESLV</sequence>
<organism evidence="2 3">
    <name type="scientific">Fusarium oxysporum f. sp. radicis-cucumerinum</name>
    <dbReference type="NCBI Taxonomy" id="327505"/>
    <lineage>
        <taxon>Eukaryota</taxon>
        <taxon>Fungi</taxon>
        <taxon>Dikarya</taxon>
        <taxon>Ascomycota</taxon>
        <taxon>Pezizomycotina</taxon>
        <taxon>Sordariomycetes</taxon>
        <taxon>Hypocreomycetidae</taxon>
        <taxon>Hypocreales</taxon>
        <taxon>Nectriaceae</taxon>
        <taxon>Fusarium</taxon>
        <taxon>Fusarium oxysporum species complex</taxon>
    </lineage>
</organism>
<name>A0A2H3G9M6_FUSOX</name>
<reference evidence="2 3" key="2">
    <citation type="journal article" date="2017" name="Sci. Rep.">
        <title>A mobile pathogenicity chromosome in Fusarium oxysporum for infection of multiple cucurbit species.</title>
        <authorList>
            <person name="van Dam P."/>
            <person name="Fokkens L."/>
            <person name="Ayukawa Y."/>
            <person name="van der Gragt M."/>
            <person name="Ter Horst A."/>
            <person name="Brankovics B."/>
            <person name="Houterman P.M."/>
            <person name="Arie T."/>
            <person name="Rep M."/>
        </authorList>
    </citation>
    <scope>NUCLEOTIDE SEQUENCE [LARGE SCALE GENOMIC DNA]</scope>
    <source>
        <strain evidence="2 3">Forc016</strain>
    </source>
</reference>
<evidence type="ECO:0000256" key="1">
    <source>
        <dbReference type="SAM" id="MobiDB-lite"/>
    </source>
</evidence>
<dbReference type="Proteomes" id="UP000219602">
    <property type="component" value="Chromosome 13"/>
</dbReference>
<protein>
    <submittedName>
        <fullName evidence="2">Uncharacterized protein</fullName>
    </submittedName>
</protein>
<feature type="compositionally biased region" description="Acidic residues" evidence="1">
    <location>
        <begin position="67"/>
        <end position="76"/>
    </location>
</feature>
<feature type="compositionally biased region" description="Basic and acidic residues" evidence="1">
    <location>
        <begin position="77"/>
        <end position="94"/>
    </location>
</feature>
<dbReference type="AlphaFoldDB" id="A0A2H3G9M6"/>
<evidence type="ECO:0000313" key="3">
    <source>
        <dbReference type="Proteomes" id="UP000219602"/>
    </source>
</evidence>